<evidence type="ECO:0000256" key="4">
    <source>
        <dbReference type="ARBA" id="ARBA00012425"/>
    </source>
</evidence>
<evidence type="ECO:0000259" key="18">
    <source>
        <dbReference type="PROSITE" id="PS50011"/>
    </source>
</evidence>
<dbReference type="FunFam" id="1.10.510.10:FF:000415">
    <property type="entry name" value="CMGC/CDK/CRK7 protein kinase, variant"/>
    <property type="match status" value="1"/>
</dbReference>
<dbReference type="GO" id="GO:0008353">
    <property type="term" value="F:RNA polymerase II CTD heptapeptide repeat kinase activity"/>
    <property type="evidence" value="ECO:0007669"/>
    <property type="project" value="UniProtKB-EC"/>
</dbReference>
<keyword evidence="7 16" id="KW-0547">Nucleotide-binding</keyword>
<dbReference type="InterPro" id="IPR011009">
    <property type="entry name" value="Kinase-like_dom_sf"/>
</dbReference>
<feature type="region of interest" description="Disordered" evidence="17">
    <location>
        <begin position="1"/>
        <end position="160"/>
    </location>
</feature>
<proteinExistence type="inferred from homology"/>
<dbReference type="PROSITE" id="PS00107">
    <property type="entry name" value="PROTEIN_KINASE_ATP"/>
    <property type="match status" value="1"/>
</dbReference>
<comment type="caution">
    <text evidence="19">The sequence shown here is derived from an EMBL/GenBank/DDBJ whole genome shotgun (WGS) entry which is preliminary data.</text>
</comment>
<dbReference type="EC" id="2.7.11.23" evidence="3"/>
<feature type="compositionally biased region" description="Basic residues" evidence="17">
    <location>
        <begin position="1"/>
        <end position="14"/>
    </location>
</feature>
<keyword evidence="9 16" id="KW-0067">ATP-binding</keyword>
<dbReference type="InterPro" id="IPR008271">
    <property type="entry name" value="Ser/Thr_kinase_AS"/>
</dbReference>
<keyword evidence="5" id="KW-0723">Serine/threonine-protein kinase</keyword>
<feature type="compositionally biased region" description="Pro residues" evidence="17">
    <location>
        <begin position="285"/>
        <end position="299"/>
    </location>
</feature>
<protein>
    <recommendedName>
        <fullName evidence="11">Cyclin-dependent kinase 12</fullName>
        <ecNumber evidence="4">2.7.11.22</ecNumber>
        <ecNumber evidence="3">2.7.11.23</ecNumber>
    </recommendedName>
    <alternativeName>
        <fullName evidence="12">Cell division protein kinase 12</fullName>
    </alternativeName>
</protein>
<dbReference type="Proteomes" id="UP000218231">
    <property type="component" value="Unassembled WGS sequence"/>
</dbReference>
<evidence type="ECO:0000256" key="11">
    <source>
        <dbReference type="ARBA" id="ARBA00040213"/>
    </source>
</evidence>
<dbReference type="InterPro" id="IPR017441">
    <property type="entry name" value="Protein_kinase_ATP_BS"/>
</dbReference>
<evidence type="ECO:0000256" key="10">
    <source>
        <dbReference type="ARBA" id="ARBA00023242"/>
    </source>
</evidence>
<feature type="compositionally biased region" description="Basic and acidic residues" evidence="17">
    <location>
        <begin position="666"/>
        <end position="686"/>
    </location>
</feature>
<dbReference type="PANTHER" id="PTHR24056:SF546">
    <property type="entry name" value="CYCLIN-DEPENDENT KINASE 12"/>
    <property type="match status" value="1"/>
</dbReference>
<name>A0A2A2LMW2_9BILA</name>
<dbReference type="OrthoDB" id="28397at2759"/>
<dbReference type="PROSITE" id="PS50011">
    <property type="entry name" value="PROTEIN_KINASE_DOM"/>
    <property type="match status" value="1"/>
</dbReference>
<dbReference type="GO" id="GO:0004693">
    <property type="term" value="F:cyclin-dependent protein serine/threonine kinase activity"/>
    <property type="evidence" value="ECO:0007669"/>
    <property type="project" value="UniProtKB-EC"/>
</dbReference>
<dbReference type="GO" id="GO:0030332">
    <property type="term" value="F:cyclin binding"/>
    <property type="evidence" value="ECO:0007669"/>
    <property type="project" value="TreeGrafter"/>
</dbReference>
<evidence type="ECO:0000256" key="8">
    <source>
        <dbReference type="ARBA" id="ARBA00022777"/>
    </source>
</evidence>
<dbReference type="GO" id="GO:0008024">
    <property type="term" value="C:cyclin/CDK positive transcription elongation factor complex"/>
    <property type="evidence" value="ECO:0007669"/>
    <property type="project" value="TreeGrafter"/>
</dbReference>
<feature type="compositionally biased region" description="Basic residues" evidence="17">
    <location>
        <begin position="114"/>
        <end position="128"/>
    </location>
</feature>
<evidence type="ECO:0000256" key="13">
    <source>
        <dbReference type="ARBA" id="ARBA00047811"/>
    </source>
</evidence>
<feature type="compositionally biased region" description="Basic residues" evidence="17">
    <location>
        <begin position="54"/>
        <end position="82"/>
    </location>
</feature>
<keyword evidence="20" id="KW-1185">Reference proteome</keyword>
<dbReference type="Gene3D" id="1.10.510.10">
    <property type="entry name" value="Transferase(Phosphotransferase) domain 1"/>
    <property type="match status" value="1"/>
</dbReference>
<evidence type="ECO:0000256" key="6">
    <source>
        <dbReference type="ARBA" id="ARBA00022679"/>
    </source>
</evidence>
<feature type="domain" description="Protein kinase" evidence="18">
    <location>
        <begin position="356"/>
        <end position="651"/>
    </location>
</feature>
<evidence type="ECO:0000256" key="12">
    <source>
        <dbReference type="ARBA" id="ARBA00041920"/>
    </source>
</evidence>
<dbReference type="InterPro" id="IPR050108">
    <property type="entry name" value="CDK"/>
</dbReference>
<dbReference type="EC" id="2.7.11.22" evidence="4"/>
<dbReference type="Pfam" id="PF00069">
    <property type="entry name" value="Pkinase"/>
    <property type="match status" value="1"/>
</dbReference>
<feature type="compositionally biased region" description="Pro residues" evidence="17">
    <location>
        <begin position="215"/>
        <end position="240"/>
    </location>
</feature>
<feature type="binding site" evidence="16">
    <location>
        <position position="385"/>
    </location>
    <ligand>
        <name>ATP</name>
        <dbReference type="ChEBI" id="CHEBI:30616"/>
    </ligand>
</feature>
<dbReference type="PROSITE" id="PS00108">
    <property type="entry name" value="PROTEIN_KINASE_ST"/>
    <property type="match status" value="1"/>
</dbReference>
<evidence type="ECO:0000256" key="7">
    <source>
        <dbReference type="ARBA" id="ARBA00022741"/>
    </source>
</evidence>
<dbReference type="AlphaFoldDB" id="A0A2A2LMW2"/>
<keyword evidence="10" id="KW-0539">Nucleus</keyword>
<dbReference type="STRING" id="2018661.A0A2A2LMW2"/>
<feature type="compositionally biased region" description="Low complexity" evidence="17">
    <location>
        <begin position="687"/>
        <end position="720"/>
    </location>
</feature>
<comment type="catalytic activity">
    <reaction evidence="15">
        <text>[DNA-directed RNA polymerase] + ATP = phospho-[DNA-directed RNA polymerase] + ADP + H(+)</text>
        <dbReference type="Rhea" id="RHEA:10216"/>
        <dbReference type="Rhea" id="RHEA-COMP:11321"/>
        <dbReference type="Rhea" id="RHEA-COMP:11322"/>
        <dbReference type="ChEBI" id="CHEBI:15378"/>
        <dbReference type="ChEBI" id="CHEBI:30616"/>
        <dbReference type="ChEBI" id="CHEBI:43176"/>
        <dbReference type="ChEBI" id="CHEBI:68546"/>
        <dbReference type="ChEBI" id="CHEBI:456216"/>
        <dbReference type="EC" id="2.7.11.23"/>
    </reaction>
</comment>
<gene>
    <name evidence="19" type="ORF">WR25_24672</name>
</gene>
<dbReference type="GO" id="GO:0005524">
    <property type="term" value="F:ATP binding"/>
    <property type="evidence" value="ECO:0007669"/>
    <property type="project" value="UniProtKB-UniRule"/>
</dbReference>
<accession>A0A2A2LMW2</accession>
<reference evidence="19 20" key="1">
    <citation type="journal article" date="2017" name="Curr. Biol.">
        <title>Genome architecture and evolution of a unichromosomal asexual nematode.</title>
        <authorList>
            <person name="Fradin H."/>
            <person name="Zegar C."/>
            <person name="Gutwein M."/>
            <person name="Lucas J."/>
            <person name="Kovtun M."/>
            <person name="Corcoran D."/>
            <person name="Baugh L.R."/>
            <person name="Kiontke K."/>
            <person name="Gunsalus K."/>
            <person name="Fitch D.H."/>
            <person name="Piano F."/>
        </authorList>
    </citation>
    <scope>NUCLEOTIDE SEQUENCE [LARGE SCALE GENOMIC DNA]</scope>
    <source>
        <strain evidence="19">PF1309</strain>
    </source>
</reference>
<evidence type="ECO:0000256" key="2">
    <source>
        <dbReference type="ARBA" id="ARBA00006485"/>
    </source>
</evidence>
<evidence type="ECO:0000256" key="9">
    <source>
        <dbReference type="ARBA" id="ARBA00022840"/>
    </source>
</evidence>
<feature type="region of interest" description="Disordered" evidence="17">
    <location>
        <begin position="209"/>
        <end position="305"/>
    </location>
</feature>
<evidence type="ECO:0000256" key="17">
    <source>
        <dbReference type="SAM" id="MobiDB-lite"/>
    </source>
</evidence>
<comment type="catalytic activity">
    <reaction evidence="13">
        <text>L-threonyl-[protein] + ATP = O-phospho-L-threonyl-[protein] + ADP + H(+)</text>
        <dbReference type="Rhea" id="RHEA:46608"/>
        <dbReference type="Rhea" id="RHEA-COMP:11060"/>
        <dbReference type="Rhea" id="RHEA-COMP:11605"/>
        <dbReference type="ChEBI" id="CHEBI:15378"/>
        <dbReference type="ChEBI" id="CHEBI:30013"/>
        <dbReference type="ChEBI" id="CHEBI:30616"/>
        <dbReference type="ChEBI" id="CHEBI:61977"/>
        <dbReference type="ChEBI" id="CHEBI:456216"/>
        <dbReference type="EC" id="2.7.11.22"/>
    </reaction>
</comment>
<dbReference type="SMART" id="SM00220">
    <property type="entry name" value="S_TKc"/>
    <property type="match status" value="1"/>
</dbReference>
<evidence type="ECO:0000256" key="1">
    <source>
        <dbReference type="ARBA" id="ARBA00004123"/>
    </source>
</evidence>
<dbReference type="FunFam" id="3.30.200.20:FF:000074">
    <property type="entry name" value="cyclin-dependent kinase 12 isoform X2"/>
    <property type="match status" value="1"/>
</dbReference>
<keyword evidence="8" id="KW-0418">Kinase</keyword>
<dbReference type="GO" id="GO:0032968">
    <property type="term" value="P:positive regulation of transcription elongation by RNA polymerase II"/>
    <property type="evidence" value="ECO:0007669"/>
    <property type="project" value="TreeGrafter"/>
</dbReference>
<dbReference type="PANTHER" id="PTHR24056">
    <property type="entry name" value="CELL DIVISION PROTEIN KINASE"/>
    <property type="match status" value="1"/>
</dbReference>
<dbReference type="InterPro" id="IPR000719">
    <property type="entry name" value="Prot_kinase_dom"/>
</dbReference>
<evidence type="ECO:0000313" key="19">
    <source>
        <dbReference type="EMBL" id="PAV87544.1"/>
    </source>
</evidence>
<comment type="similarity">
    <text evidence="2">Belongs to the protein kinase superfamily. CMGC Ser/Thr protein kinase family. CDC2/CDKX subfamily.</text>
</comment>
<organism evidence="19 20">
    <name type="scientific">Diploscapter pachys</name>
    <dbReference type="NCBI Taxonomy" id="2018661"/>
    <lineage>
        <taxon>Eukaryota</taxon>
        <taxon>Metazoa</taxon>
        <taxon>Ecdysozoa</taxon>
        <taxon>Nematoda</taxon>
        <taxon>Chromadorea</taxon>
        <taxon>Rhabditida</taxon>
        <taxon>Rhabditina</taxon>
        <taxon>Rhabditomorpha</taxon>
        <taxon>Rhabditoidea</taxon>
        <taxon>Rhabditidae</taxon>
        <taxon>Diploscapter</taxon>
    </lineage>
</organism>
<evidence type="ECO:0000256" key="3">
    <source>
        <dbReference type="ARBA" id="ARBA00012409"/>
    </source>
</evidence>
<dbReference type="Gene3D" id="3.30.200.20">
    <property type="entry name" value="Phosphorylase Kinase, domain 1"/>
    <property type="match status" value="1"/>
</dbReference>
<evidence type="ECO:0000256" key="5">
    <source>
        <dbReference type="ARBA" id="ARBA00022527"/>
    </source>
</evidence>
<comment type="catalytic activity">
    <reaction evidence="14">
        <text>L-seryl-[protein] + ATP = O-phospho-L-seryl-[protein] + ADP + H(+)</text>
        <dbReference type="Rhea" id="RHEA:17989"/>
        <dbReference type="Rhea" id="RHEA-COMP:9863"/>
        <dbReference type="Rhea" id="RHEA-COMP:11604"/>
        <dbReference type="ChEBI" id="CHEBI:15378"/>
        <dbReference type="ChEBI" id="CHEBI:29999"/>
        <dbReference type="ChEBI" id="CHEBI:30616"/>
        <dbReference type="ChEBI" id="CHEBI:83421"/>
        <dbReference type="ChEBI" id="CHEBI:456216"/>
        <dbReference type="EC" id="2.7.11.22"/>
    </reaction>
</comment>
<sequence>MPHVGKRSRSRDRHHRDSRDGREGGGREDRGSNQRDRDRHSRGNRDKEHERSSSRQHKRKSRRRSRSRTPSRPKSSKRKHRTPSSGSDDSDPRMDSTTLFGELVRNHGESAKSALRRKNKHKKRKRKRDSSSSTSSSDEARPSGSIGNMPILPPSSSSQLINIPMPCPPPVPNFYYQPPTMIGGVRPLPPPPAGLNFSIPPPPIPPINSGDMQIPMPPQPFDHPPGMGMPPLQPPGPPPIQLAVPPQFSSHPPSLSTSSPPWHHQPQQQQQQQQQHVQNQNMQQPPTPLGIMPMPPSLPSTPVSAIPSRVPITQLPLPPVVPELPARRVPQPVVCNKSKPYRMDDHEWGSNFVDKYDLLEQVGEGTYGQVYKARDPSTQERVALKKVRLENEKEGFPITAVREIKILRNLDHKNIVKLIDIVTDKASYEALRSERVNFYLVFEYVDHDLMGLLESRDLVSFTDQQVGVLFRQLVDGIKYAHEQNFLHRDIKCSNILVNNRGELKIADFGLARRFYADQQRPYTNRVITLWYRPPELLLGEEHYGPAIDVWSVGCILGEFFVRKPLFMGSNELMQLELISKVCGTPGPENWQGVDQLSLFKTLRPKISYPRKLKEDYLAIMPSLAVDLMDKMLILDPSRRITAADALNHPWFRSFDPSRVPPLKLPENQDCHEMWSKRQKKERDRVRQATAAQNTHNSNNSSSHQQSHQQHPPQPNAALPVPGVPPGPPAVVLQRQLSAHSVGGHPVGHSARPHSSHSHNQPQLVPPPHPSTVWRQ</sequence>
<evidence type="ECO:0000256" key="14">
    <source>
        <dbReference type="ARBA" id="ARBA00048367"/>
    </source>
</evidence>
<comment type="subcellular location">
    <subcellularLocation>
        <location evidence="1">Nucleus</location>
    </subcellularLocation>
</comment>
<evidence type="ECO:0000256" key="15">
    <source>
        <dbReference type="ARBA" id="ARBA00049280"/>
    </source>
</evidence>
<dbReference type="SUPFAM" id="SSF56112">
    <property type="entry name" value="Protein kinase-like (PK-like)"/>
    <property type="match status" value="1"/>
</dbReference>
<evidence type="ECO:0000313" key="20">
    <source>
        <dbReference type="Proteomes" id="UP000218231"/>
    </source>
</evidence>
<evidence type="ECO:0000256" key="16">
    <source>
        <dbReference type="PROSITE-ProRule" id="PRU10141"/>
    </source>
</evidence>
<keyword evidence="6" id="KW-0808">Transferase</keyword>
<feature type="region of interest" description="Disordered" evidence="17">
    <location>
        <begin position="662"/>
        <end position="775"/>
    </location>
</feature>
<feature type="compositionally biased region" description="Low complexity" evidence="17">
    <location>
        <begin position="241"/>
        <end position="284"/>
    </location>
</feature>
<feature type="compositionally biased region" description="Basic and acidic residues" evidence="17">
    <location>
        <begin position="15"/>
        <end position="53"/>
    </location>
</feature>
<dbReference type="EMBL" id="LIAE01006563">
    <property type="protein sequence ID" value="PAV87544.1"/>
    <property type="molecule type" value="Genomic_DNA"/>
</dbReference>